<feature type="compositionally biased region" description="Low complexity" evidence="6">
    <location>
        <begin position="812"/>
        <end position="822"/>
    </location>
</feature>
<name>A0A517LNP4_9PEZI</name>
<feature type="region of interest" description="Disordered" evidence="6">
    <location>
        <begin position="1305"/>
        <end position="1399"/>
    </location>
</feature>
<dbReference type="GO" id="GO:0042791">
    <property type="term" value="P:5S class rRNA transcription by RNA polymerase III"/>
    <property type="evidence" value="ECO:0007669"/>
    <property type="project" value="TreeGrafter"/>
</dbReference>
<dbReference type="GO" id="GO:0006384">
    <property type="term" value="P:transcription initiation at RNA polymerase III promoter"/>
    <property type="evidence" value="ECO:0007669"/>
    <property type="project" value="InterPro"/>
</dbReference>
<evidence type="ECO:0000313" key="9">
    <source>
        <dbReference type="EMBL" id="QDS77263.1"/>
    </source>
</evidence>
<keyword evidence="2" id="KW-0597">Phosphoprotein</keyword>
<evidence type="ECO:0000256" key="1">
    <source>
        <dbReference type="ARBA" id="ARBA00004123"/>
    </source>
</evidence>
<reference evidence="9 10" key="1">
    <citation type="submission" date="2019-07" db="EMBL/GenBank/DDBJ databases">
        <title>Finished genome of Venturia effusa.</title>
        <authorList>
            <person name="Young C.A."/>
            <person name="Cox M.P."/>
            <person name="Ganley A.R.D."/>
            <person name="David W.J."/>
        </authorList>
    </citation>
    <scope>NUCLEOTIDE SEQUENCE [LARGE SCALE GENOMIC DNA]</scope>
    <source>
        <strain evidence="10">albino</strain>
    </source>
</reference>
<dbReference type="PANTHER" id="PTHR15180:SF1">
    <property type="entry name" value="GENERAL TRANSCRIPTION FACTOR 3C POLYPEPTIDE 1"/>
    <property type="match status" value="1"/>
</dbReference>
<feature type="region of interest" description="Disordered" evidence="6">
    <location>
        <begin position="103"/>
        <end position="129"/>
    </location>
</feature>
<feature type="region of interest" description="Disordered" evidence="6">
    <location>
        <begin position="1185"/>
        <end position="1258"/>
    </location>
</feature>
<keyword evidence="3" id="KW-0238">DNA-binding</keyword>
<dbReference type="Proteomes" id="UP000316270">
    <property type="component" value="Chromosome 17"/>
</dbReference>
<sequence length="2155" mass="240756">MLRHPFCDNVKHVLEQIALCASIDDYKRFVEEFYTPADLNSGASFEESTFRPPAKGYGRIQQLAWVWLTQNPEIWVGQNKEGNALSLHQLEVREAKLSARLLQSSKEQPPESQQPVAGKQKPAKGLTSSRSLRIWTTRDRVWQTLTGHGVDFKRIPPMEFSALSVIAAAGPKGILQPEVIHITGQDKRSLPKRTDNLAKNGYIDKKAVMLKSQKTSLLRLARFASMETSEVFSNGRLVLDNFLRRFCEWVKEGDAIPLSELEERLGCAAPGWQKTMLWRALERLDIIGVIERFYRLTHLPAKSDPNKSTAALRKPKFIRLKSVPTEEHKHRYWNITGKDRDAFRQRLELQDAEAKMEHAEYGKDDEDYSLAEAPEVTLNSLPEPDSTEQIEHTRAALRWNPDLPYTNNIMNVLGEGDSGGMSTMDLRGSSYGHFYARAVDQILGRLTDDWEKSQPSDLRHLNVIRDTGTTGKFSHYLYRTYPQFQEAVKEGQTSWETVSHKRTTRPVDQPLDEWGFPRMPPSSLLNNGRATLSECVASARIPPEPISASDPVVVKYADGTIGAQWGAKAAAIMSRLKKMPDGRQDPIVGQAPAPAVKRAKGAKGQSVVMDFLPEKPGQPITKDQSAYNAAYRRMQRLQRQAQERALQIRRQAERVAYEEVLQGTGPTIKSQSASGRKYIKNSFCPPKTGPHLVIVNDINNDQDVVESDDAGNPSNPASDLEVPLVGPDSAKKARQVREKLFVSESRVQDLVLQFSDVSRNAVHINPPGSLFDEKIGPGRPFKTQHMVVFKFPWLKDFDWFMPEAPANVEPPSVVEPPSLVEPTSVAGSPPFSGPSPIAEVPHVTEAPRSVRHQQTQATTELLTSSENTNHTPDTPVARYEGPSVETNASPDDRSHARKSLQSKAKVTKAAATKQGPGKKVLPAPGVYVQKTRGRRPLDGPRKLVLIFRSDRLQDLCLAGNEENSTLLTASANQQAEPDESRQHTPQIPSRRSSHADAQSRSTSPFPSEKGYAAESPASSHYSDGYIHPSPEPAARAGPGRRKQGTVLGRGAVALKREMLVMQIIDKCGGMFPGDSEIVGPYQRIQKQNQNTQSDRNTITRAVESLVQSGKLKRIGFEFPSNDGAIIRKHLVIKAEISNDAPEVQNMIAEIRKIYPTNFIPEVLEPPIHSVPHRTQLNRYYAEGRQDRGNTAGSNGPALGPASRKKRGQTGEQVVPSSSDVGPSLRERTSSIVIESDYPAGSGHGKKISGTSNGPKTLGELLTDMGSYVTGNDADSMYDPMDEDAMVPSIEQDIAPVTRGRLRSRKRLQVPVEQDSWISENPKDPVNTLGPPSEGSSSVYSASASESEADQDPILESESEENAGGPVKSPLISRKRRRLNDEESGLKDIAPSRTGKHKKAVSQAVAASNSLTFKEPIGPEAYDPTYQWQRLRSLLDPDQHFYAKSGTFSTDFFVLRNVQESAWMGPPRGPIEFEHWSSTNETDIRNLLTIDDFDSHYHPDKLQNKHTLKKLRFYYEDSDDNSGDEIERAWFERQELEIMRGQYPGLSLGKKTDGFVNYTLSHALEVSKEPVDPMSRKYKARTIVYGAQERDIASLRNEQQLRARGPITRAPPKSRNAVASGQYTGNKVTAKQSGKCFISAEVAKRLLFVTIAIRALAGGVDQTIRWPCVIEVFKNHPNFDPPTFKARWLRMLNNHRILVDQLEQEFREKYLAAYARGEVQATDARNFQDYDWSAIGDWAMENIPVYPEDITLPYTRDLVDTSYDIMVTPRDTQEQRERMDHPMATNMARAQYTGDLLFALPLRAKKSKKTPAVTRTPYEIELQIAKSWARACSATSDSDFDPQEAEAKLKALPDATLKEALEQLHADKLISHQFKGRIRNGRAFRLADSYNSALFTKRQLEPQHFLEAVAFKKYLDDRFTGGEDTILLHSGFKDGDIMVLTELSASGRLTLRPVLPPVNSTIGDPWPRLSVWGFSEGHYRLRNLDKSTFSWDVEISKTATYVYGLPMQQKLSSMPPPSGPTLANSGKKLIPMWYDIHGNVVQFFWSNMVRCVVQAAAFHAGCSMENLTAAFKGFIWDWEVRLVVQWLIDLGVAKWIGGQGQDDGLMVCEWWWSIVPDASEKEKIAKPSAVETTRPKSSRSTAARSMKKKGKTNADD</sequence>
<evidence type="ECO:0000256" key="2">
    <source>
        <dbReference type="ARBA" id="ARBA00022553"/>
    </source>
</evidence>
<dbReference type="PANTHER" id="PTHR15180">
    <property type="entry name" value="GENERAL TRANSCRIPTION FACTOR 3C POLYPEPTIDE 1"/>
    <property type="match status" value="1"/>
</dbReference>
<dbReference type="OrthoDB" id="5403573at2759"/>
<evidence type="ECO:0000256" key="4">
    <source>
        <dbReference type="ARBA" id="ARBA00023163"/>
    </source>
</evidence>
<dbReference type="InterPro" id="IPR035625">
    <property type="entry name" value="Tfc3-like_eWH"/>
</dbReference>
<proteinExistence type="predicted"/>
<keyword evidence="5" id="KW-0539">Nucleus</keyword>
<keyword evidence="10" id="KW-1185">Reference proteome</keyword>
<organism evidence="9 10">
    <name type="scientific">Venturia effusa</name>
    <dbReference type="NCBI Taxonomy" id="50376"/>
    <lineage>
        <taxon>Eukaryota</taxon>
        <taxon>Fungi</taxon>
        <taxon>Dikarya</taxon>
        <taxon>Ascomycota</taxon>
        <taxon>Pezizomycotina</taxon>
        <taxon>Dothideomycetes</taxon>
        <taxon>Pleosporomycetidae</taxon>
        <taxon>Venturiales</taxon>
        <taxon>Venturiaceae</taxon>
        <taxon>Venturia</taxon>
    </lineage>
</organism>
<feature type="region of interest" description="Disordered" evidence="6">
    <location>
        <begin position="970"/>
        <end position="1043"/>
    </location>
</feature>
<accession>A0A517LNP4</accession>
<dbReference type="STRING" id="50376.A0A517LNP4"/>
<feature type="domain" description="B-block binding subunit of TFIIIC" evidence="7">
    <location>
        <begin position="156"/>
        <end position="225"/>
    </location>
</feature>
<evidence type="ECO:0000256" key="6">
    <source>
        <dbReference type="SAM" id="MobiDB-lite"/>
    </source>
</evidence>
<feature type="region of interest" description="Disordered" evidence="6">
    <location>
        <begin position="703"/>
        <end position="725"/>
    </location>
</feature>
<protein>
    <submittedName>
        <fullName evidence="9">Uncharacterized protein</fullName>
    </submittedName>
</protein>
<dbReference type="InterPro" id="IPR007309">
    <property type="entry name" value="TFIIIC_Bblock-bd"/>
</dbReference>
<feature type="compositionally biased region" description="Polar residues" evidence="6">
    <location>
        <begin position="1209"/>
        <end position="1220"/>
    </location>
</feature>
<feature type="region of interest" description="Disordered" evidence="6">
    <location>
        <begin position="812"/>
        <end position="925"/>
    </location>
</feature>
<dbReference type="GO" id="GO:0000127">
    <property type="term" value="C:transcription factor TFIIIC complex"/>
    <property type="evidence" value="ECO:0007669"/>
    <property type="project" value="InterPro"/>
</dbReference>
<keyword evidence="4" id="KW-0804">Transcription</keyword>
<feature type="compositionally biased region" description="Polar residues" evidence="6">
    <location>
        <begin position="852"/>
        <end position="872"/>
    </location>
</feature>
<dbReference type="EMBL" id="CP042201">
    <property type="protein sequence ID" value="QDS77263.1"/>
    <property type="molecule type" value="Genomic_DNA"/>
</dbReference>
<feature type="compositionally biased region" description="Acidic residues" evidence="6">
    <location>
        <begin position="1346"/>
        <end position="1360"/>
    </location>
</feature>
<feature type="compositionally biased region" description="Polar residues" evidence="6">
    <location>
        <begin position="983"/>
        <end position="1005"/>
    </location>
</feature>
<dbReference type="Pfam" id="PF04182">
    <property type="entry name" value="B-block_TFIIIC"/>
    <property type="match status" value="1"/>
</dbReference>
<feature type="compositionally biased region" description="Basic residues" evidence="6">
    <location>
        <begin position="2144"/>
        <end position="2155"/>
    </location>
</feature>
<gene>
    <name evidence="9" type="ORF">FKW77_003681</name>
</gene>
<dbReference type="GO" id="GO:0005634">
    <property type="term" value="C:nucleus"/>
    <property type="evidence" value="ECO:0007669"/>
    <property type="project" value="UniProtKB-SubCell"/>
</dbReference>
<feature type="compositionally biased region" description="Low complexity" evidence="6">
    <location>
        <begin position="1332"/>
        <end position="1345"/>
    </location>
</feature>
<dbReference type="InterPro" id="IPR044210">
    <property type="entry name" value="Tfc3-like"/>
</dbReference>
<dbReference type="InterPro" id="IPR046488">
    <property type="entry name" value="Sfc3/Tfc3_C"/>
</dbReference>
<evidence type="ECO:0000256" key="5">
    <source>
        <dbReference type="ARBA" id="ARBA00023242"/>
    </source>
</evidence>
<comment type="subcellular location">
    <subcellularLocation>
        <location evidence="1">Nucleus</location>
    </subcellularLocation>
</comment>
<dbReference type="Pfam" id="PF20222">
    <property type="entry name" value="DUF6581"/>
    <property type="match status" value="1"/>
</dbReference>
<feature type="region of interest" description="Disordered" evidence="6">
    <location>
        <begin position="2123"/>
        <end position="2155"/>
    </location>
</feature>
<evidence type="ECO:0000256" key="3">
    <source>
        <dbReference type="ARBA" id="ARBA00023125"/>
    </source>
</evidence>
<feature type="compositionally biased region" description="Low complexity" evidence="6">
    <location>
        <begin position="903"/>
        <end position="913"/>
    </location>
</feature>
<evidence type="ECO:0000259" key="7">
    <source>
        <dbReference type="Pfam" id="PF04182"/>
    </source>
</evidence>
<feature type="domain" description="Transcription factor tau subunit sfc3/Tfc3 C-terminal" evidence="8">
    <location>
        <begin position="1637"/>
        <end position="2067"/>
    </location>
</feature>
<feature type="compositionally biased region" description="Low complexity" evidence="6">
    <location>
        <begin position="103"/>
        <end position="115"/>
    </location>
</feature>
<dbReference type="CDD" id="cd16169">
    <property type="entry name" value="Tau138_eWH"/>
    <property type="match status" value="1"/>
</dbReference>
<dbReference type="GO" id="GO:0003677">
    <property type="term" value="F:DNA binding"/>
    <property type="evidence" value="ECO:0007669"/>
    <property type="project" value="UniProtKB-KW"/>
</dbReference>
<evidence type="ECO:0000313" key="10">
    <source>
        <dbReference type="Proteomes" id="UP000316270"/>
    </source>
</evidence>
<evidence type="ECO:0000259" key="8">
    <source>
        <dbReference type="Pfam" id="PF20222"/>
    </source>
</evidence>